<organism evidence="1">
    <name type="scientific">Rhizophora mucronata</name>
    <name type="common">Asiatic mangrove</name>
    <dbReference type="NCBI Taxonomy" id="61149"/>
    <lineage>
        <taxon>Eukaryota</taxon>
        <taxon>Viridiplantae</taxon>
        <taxon>Streptophyta</taxon>
        <taxon>Embryophyta</taxon>
        <taxon>Tracheophyta</taxon>
        <taxon>Spermatophyta</taxon>
        <taxon>Magnoliopsida</taxon>
        <taxon>eudicotyledons</taxon>
        <taxon>Gunneridae</taxon>
        <taxon>Pentapetalae</taxon>
        <taxon>rosids</taxon>
        <taxon>fabids</taxon>
        <taxon>Malpighiales</taxon>
        <taxon>Rhizophoraceae</taxon>
        <taxon>Rhizophora</taxon>
    </lineage>
</organism>
<sequence>MMSLMEQVMIDFTYFVPNWYGHFYKIVWSDNLDRVGATLLMLPEPLNCMASVCMLFDLVLKVFSSELLGNIGQFS</sequence>
<dbReference type="AlphaFoldDB" id="A0A2P2JJZ4"/>
<reference evidence="1" key="1">
    <citation type="submission" date="2018-02" db="EMBL/GenBank/DDBJ databases">
        <title>Rhizophora mucronata_Transcriptome.</title>
        <authorList>
            <person name="Meera S.P."/>
            <person name="Sreeshan A."/>
            <person name="Augustine A."/>
        </authorList>
    </citation>
    <scope>NUCLEOTIDE SEQUENCE</scope>
    <source>
        <tissue evidence="1">Leaf</tissue>
    </source>
</reference>
<accession>A0A2P2JJZ4</accession>
<name>A0A2P2JJZ4_RHIMU</name>
<protein>
    <submittedName>
        <fullName evidence="1">Uncharacterized protein</fullName>
    </submittedName>
</protein>
<evidence type="ECO:0000313" key="1">
    <source>
        <dbReference type="EMBL" id="MBW93765.1"/>
    </source>
</evidence>
<dbReference type="EMBL" id="GGEC01013282">
    <property type="protein sequence ID" value="MBW93765.1"/>
    <property type="molecule type" value="Transcribed_RNA"/>
</dbReference>
<proteinExistence type="predicted"/>